<feature type="signal peptide" evidence="1">
    <location>
        <begin position="1"/>
        <end position="18"/>
    </location>
</feature>
<accession>A0AAX4HUV5</accession>
<keyword evidence="3" id="KW-1185">Reference proteome</keyword>
<name>A0AAX4HUV5_9BACT</name>
<evidence type="ECO:0000256" key="1">
    <source>
        <dbReference type="SAM" id="SignalP"/>
    </source>
</evidence>
<keyword evidence="1" id="KW-0732">Signal</keyword>
<feature type="chain" id="PRO_5043478143" evidence="1">
    <location>
        <begin position="19"/>
        <end position="154"/>
    </location>
</feature>
<gene>
    <name evidence="2" type="ORF">SOO65_08215</name>
</gene>
<dbReference type="Proteomes" id="UP001324634">
    <property type="component" value="Chromosome"/>
</dbReference>
<evidence type="ECO:0000313" key="3">
    <source>
        <dbReference type="Proteomes" id="UP001324634"/>
    </source>
</evidence>
<dbReference type="AlphaFoldDB" id="A0AAX4HUV5"/>
<proteinExistence type="predicted"/>
<protein>
    <submittedName>
        <fullName evidence="2">Uncharacterized protein</fullName>
    </submittedName>
</protein>
<dbReference type="KEGG" id="psti:SOO65_08215"/>
<evidence type="ECO:0000313" key="2">
    <source>
        <dbReference type="EMBL" id="WPU66729.1"/>
    </source>
</evidence>
<reference evidence="2 3" key="1">
    <citation type="submission" date="2023-11" db="EMBL/GenBank/DDBJ databases">
        <title>Peredibacter starrii A3.12.</title>
        <authorList>
            <person name="Mitchell R.J."/>
        </authorList>
    </citation>
    <scope>NUCLEOTIDE SEQUENCE [LARGE SCALE GENOMIC DNA]</scope>
    <source>
        <strain evidence="2 3">A3.12</strain>
    </source>
</reference>
<dbReference type="EMBL" id="CP139487">
    <property type="protein sequence ID" value="WPU66729.1"/>
    <property type="molecule type" value="Genomic_DNA"/>
</dbReference>
<sequence>MKKLIIAALALVASVAQAETVQILNVNLPMSRSFSTRAFTRFYMDTQTGEGFAKVTATEERYTDMGGGHYGPGGVYFPRAPQTFPVVIFEDTIKIDNLMLMDGQIIYHGENGDVNCGKMGVSRVFKRPTIFLSGKCDLDADLRGTNLKVNFITK</sequence>
<organism evidence="2 3">
    <name type="scientific">Peredibacter starrii</name>
    <dbReference type="NCBI Taxonomy" id="28202"/>
    <lineage>
        <taxon>Bacteria</taxon>
        <taxon>Pseudomonadati</taxon>
        <taxon>Bdellovibrionota</taxon>
        <taxon>Bacteriovoracia</taxon>
        <taxon>Bacteriovoracales</taxon>
        <taxon>Bacteriovoracaceae</taxon>
        <taxon>Peredibacter</taxon>
    </lineage>
</organism>
<dbReference type="RefSeq" id="WP_321399230.1">
    <property type="nucleotide sequence ID" value="NZ_CP139487.1"/>
</dbReference>